<sequence>MQQVTGIQENLEWCGQRISKEPSSCPGKGQERMKSAELMRYRLQAVLPQAPAAPTWEEMLPRKSPSYLPLQADAWGVNRSSWGEEVR</sequence>
<gene>
    <name evidence="1" type="ORF">AV530_005164</name>
</gene>
<dbReference type="Proteomes" id="UP000190648">
    <property type="component" value="Unassembled WGS sequence"/>
</dbReference>
<proteinExistence type="predicted"/>
<dbReference type="AlphaFoldDB" id="A0A1V4K4H1"/>
<reference evidence="1 2" key="1">
    <citation type="submission" date="2016-02" db="EMBL/GenBank/DDBJ databases">
        <title>Band-tailed pigeon sequencing and assembly.</title>
        <authorList>
            <person name="Soares A.E."/>
            <person name="Novak B.J."/>
            <person name="Rice E.S."/>
            <person name="O'Connell B."/>
            <person name="Chang D."/>
            <person name="Weber S."/>
            <person name="Shapiro B."/>
        </authorList>
    </citation>
    <scope>NUCLEOTIDE SEQUENCE [LARGE SCALE GENOMIC DNA]</scope>
    <source>
        <strain evidence="1">BTP2013</strain>
        <tissue evidence="1">Blood</tissue>
    </source>
</reference>
<protein>
    <submittedName>
        <fullName evidence="1">Uncharacterized protein</fullName>
    </submittedName>
</protein>
<accession>A0A1V4K4H1</accession>
<evidence type="ECO:0000313" key="1">
    <source>
        <dbReference type="EMBL" id="OPJ79284.1"/>
    </source>
</evidence>
<dbReference type="EMBL" id="LSYS01004732">
    <property type="protein sequence ID" value="OPJ79284.1"/>
    <property type="molecule type" value="Genomic_DNA"/>
</dbReference>
<organism evidence="1 2">
    <name type="scientific">Patagioenas fasciata monilis</name>
    <dbReference type="NCBI Taxonomy" id="372326"/>
    <lineage>
        <taxon>Eukaryota</taxon>
        <taxon>Metazoa</taxon>
        <taxon>Chordata</taxon>
        <taxon>Craniata</taxon>
        <taxon>Vertebrata</taxon>
        <taxon>Euteleostomi</taxon>
        <taxon>Archelosauria</taxon>
        <taxon>Archosauria</taxon>
        <taxon>Dinosauria</taxon>
        <taxon>Saurischia</taxon>
        <taxon>Theropoda</taxon>
        <taxon>Coelurosauria</taxon>
        <taxon>Aves</taxon>
        <taxon>Neognathae</taxon>
        <taxon>Neoaves</taxon>
        <taxon>Columbimorphae</taxon>
        <taxon>Columbiformes</taxon>
        <taxon>Columbidae</taxon>
        <taxon>Patagioenas</taxon>
    </lineage>
</organism>
<evidence type="ECO:0000313" key="2">
    <source>
        <dbReference type="Proteomes" id="UP000190648"/>
    </source>
</evidence>
<comment type="caution">
    <text evidence="1">The sequence shown here is derived from an EMBL/GenBank/DDBJ whole genome shotgun (WGS) entry which is preliminary data.</text>
</comment>
<keyword evidence="2" id="KW-1185">Reference proteome</keyword>
<name>A0A1V4K4H1_PATFA</name>